<evidence type="ECO:0008006" key="4">
    <source>
        <dbReference type="Google" id="ProtNLM"/>
    </source>
</evidence>
<accession>A0A812STB3</accession>
<dbReference type="OrthoDB" id="416076at2759"/>
<evidence type="ECO:0000313" key="3">
    <source>
        <dbReference type="Proteomes" id="UP000604046"/>
    </source>
</evidence>
<evidence type="ECO:0000313" key="2">
    <source>
        <dbReference type="EMBL" id="CAE7494415.1"/>
    </source>
</evidence>
<protein>
    <recommendedName>
        <fullName evidence="4">ISXO2-like transposase domain-containing protein</fullName>
    </recommendedName>
</protein>
<sequence length="356" mass="40893">MRYPALTRLLQQDGILPNWTGQLCPHCGSGKLAKVKYFAGRKAWAHRCRAKACHQYVQPHDFHPVFIKGAGNSKTSLQLQASVLLCATAGVPQHCVSKIMDVDDKVVSRLYNNLDAARSRFVVAHEKHIRYGDSKQWVDVEADEVDLGKGIIENEDKPKLNTKWEQWLGLVQRGSPKSLRLIRLDPPPTKARSPGPGPIRKRDWKPIGKQFLEGRRIVLHTDGARAYKLKLNLVEHCNVVHKKKKVKVGKKVVWKKPHFTKVYRLSLPGGKTLRVKSGTQVIDRCWQHLRTHLKYTKRSPGNEVMTRKIRSAQWLYWQKGRSLWTATGELMRFLCHSLKKMVFLVFWFCLVKDGFA</sequence>
<gene>
    <name evidence="2" type="ORF">SNAT2548_LOCUS27699</name>
</gene>
<name>A0A812STB3_9DINO</name>
<feature type="region of interest" description="Disordered" evidence="1">
    <location>
        <begin position="181"/>
        <end position="200"/>
    </location>
</feature>
<comment type="caution">
    <text evidence="2">The sequence shown here is derived from an EMBL/GenBank/DDBJ whole genome shotgun (WGS) entry which is preliminary data.</text>
</comment>
<evidence type="ECO:0000256" key="1">
    <source>
        <dbReference type="SAM" id="MobiDB-lite"/>
    </source>
</evidence>
<organism evidence="2 3">
    <name type="scientific">Symbiodinium natans</name>
    <dbReference type="NCBI Taxonomy" id="878477"/>
    <lineage>
        <taxon>Eukaryota</taxon>
        <taxon>Sar</taxon>
        <taxon>Alveolata</taxon>
        <taxon>Dinophyceae</taxon>
        <taxon>Suessiales</taxon>
        <taxon>Symbiodiniaceae</taxon>
        <taxon>Symbiodinium</taxon>
    </lineage>
</organism>
<keyword evidence="3" id="KW-1185">Reference proteome</keyword>
<reference evidence="2" key="1">
    <citation type="submission" date="2021-02" db="EMBL/GenBank/DDBJ databases">
        <authorList>
            <person name="Dougan E. K."/>
            <person name="Rhodes N."/>
            <person name="Thang M."/>
            <person name="Chan C."/>
        </authorList>
    </citation>
    <scope>NUCLEOTIDE SEQUENCE</scope>
</reference>
<dbReference type="EMBL" id="CAJNDS010002484">
    <property type="protein sequence ID" value="CAE7494415.1"/>
    <property type="molecule type" value="Genomic_DNA"/>
</dbReference>
<proteinExistence type="predicted"/>
<dbReference type="AlphaFoldDB" id="A0A812STB3"/>
<dbReference type="Proteomes" id="UP000604046">
    <property type="component" value="Unassembled WGS sequence"/>
</dbReference>